<comment type="caution">
    <text evidence="3">The sequence shown here is derived from an EMBL/GenBank/DDBJ whole genome shotgun (WGS) entry which is preliminary data.</text>
</comment>
<keyword evidence="4" id="KW-1185">Reference proteome</keyword>
<dbReference type="EMBL" id="JAGSOV010000015">
    <property type="protein sequence ID" value="MCO1654738.1"/>
    <property type="molecule type" value="Genomic_DNA"/>
</dbReference>
<dbReference type="RefSeq" id="WP_252436369.1">
    <property type="nucleotide sequence ID" value="NZ_JAGSOV010000015.1"/>
</dbReference>
<evidence type="ECO:0008006" key="5">
    <source>
        <dbReference type="Google" id="ProtNLM"/>
    </source>
</evidence>
<evidence type="ECO:0000313" key="3">
    <source>
        <dbReference type="EMBL" id="MCO1654738.1"/>
    </source>
</evidence>
<sequence>MTRFRTIAGRAAAAALLAGAAVLGGAGAAAAAPVDGSSPLPGATSAVSSPDRCSTVPFSTGVNVLCNSGSGQYRASVRCDRNNLPDHNRYGPWMRVNPFGSAATCNAEDRAFDYGYQVR</sequence>
<proteinExistence type="predicted"/>
<evidence type="ECO:0000256" key="1">
    <source>
        <dbReference type="SAM" id="MobiDB-lite"/>
    </source>
</evidence>
<protein>
    <recommendedName>
        <fullName evidence="5">Ig-like domain-containing protein</fullName>
    </recommendedName>
</protein>
<organism evidence="3 4">
    <name type="scientific">Pseudonocardia humida</name>
    <dbReference type="NCBI Taxonomy" id="2800819"/>
    <lineage>
        <taxon>Bacteria</taxon>
        <taxon>Bacillati</taxon>
        <taxon>Actinomycetota</taxon>
        <taxon>Actinomycetes</taxon>
        <taxon>Pseudonocardiales</taxon>
        <taxon>Pseudonocardiaceae</taxon>
        <taxon>Pseudonocardia</taxon>
    </lineage>
</organism>
<feature type="region of interest" description="Disordered" evidence="1">
    <location>
        <begin position="30"/>
        <end position="49"/>
    </location>
</feature>
<reference evidence="3" key="1">
    <citation type="submission" date="2021-04" db="EMBL/GenBank/DDBJ databases">
        <title>Pseudonocardia sp. nov., isolated from sandy soil of mangrove forest.</title>
        <authorList>
            <person name="Zan Z."/>
            <person name="Huang R."/>
            <person name="Liu W."/>
        </authorList>
    </citation>
    <scope>NUCLEOTIDE SEQUENCE</scope>
    <source>
        <strain evidence="3">S2-4</strain>
    </source>
</reference>
<gene>
    <name evidence="3" type="ORF">KDL28_06675</name>
</gene>
<evidence type="ECO:0000256" key="2">
    <source>
        <dbReference type="SAM" id="SignalP"/>
    </source>
</evidence>
<keyword evidence="2" id="KW-0732">Signal</keyword>
<accession>A0ABT0ZVQ1</accession>
<feature type="chain" id="PRO_5045523843" description="Ig-like domain-containing protein" evidence="2">
    <location>
        <begin position="32"/>
        <end position="119"/>
    </location>
</feature>
<name>A0ABT0ZVQ1_9PSEU</name>
<dbReference type="Proteomes" id="UP001165283">
    <property type="component" value="Unassembled WGS sequence"/>
</dbReference>
<evidence type="ECO:0000313" key="4">
    <source>
        <dbReference type="Proteomes" id="UP001165283"/>
    </source>
</evidence>
<feature type="signal peptide" evidence="2">
    <location>
        <begin position="1"/>
        <end position="31"/>
    </location>
</feature>